<dbReference type="InterPro" id="IPR051150">
    <property type="entry name" value="SWT21/TCAB1_mRNA_Telomere"/>
</dbReference>
<name>A0A0S4JJQ6_BODSA</name>
<organism evidence="2 3">
    <name type="scientific">Bodo saltans</name>
    <name type="common">Flagellated protozoan</name>
    <dbReference type="NCBI Taxonomy" id="75058"/>
    <lineage>
        <taxon>Eukaryota</taxon>
        <taxon>Discoba</taxon>
        <taxon>Euglenozoa</taxon>
        <taxon>Kinetoplastea</taxon>
        <taxon>Metakinetoplastina</taxon>
        <taxon>Eubodonida</taxon>
        <taxon>Bodonidae</taxon>
        <taxon>Bodo</taxon>
    </lineage>
</organism>
<proteinExistence type="predicted"/>
<evidence type="ECO:0000313" key="3">
    <source>
        <dbReference type="Proteomes" id="UP000051952"/>
    </source>
</evidence>
<dbReference type="PANTHER" id="PTHR13211:SF0">
    <property type="entry name" value="TELOMERASE CAJAL BODY PROTEIN 1"/>
    <property type="match status" value="1"/>
</dbReference>
<accession>A0A0S4JJQ6</accession>
<keyword evidence="3" id="KW-1185">Reference proteome</keyword>
<reference evidence="3" key="1">
    <citation type="submission" date="2015-09" db="EMBL/GenBank/DDBJ databases">
        <authorList>
            <consortium name="Pathogen Informatics"/>
        </authorList>
    </citation>
    <scope>NUCLEOTIDE SEQUENCE [LARGE SCALE GENOMIC DNA]</scope>
    <source>
        <strain evidence="3">Lake Konstanz</strain>
    </source>
</reference>
<dbReference type="PANTHER" id="PTHR13211">
    <property type="entry name" value="TELOMERASE CAJAL BODY PROTEIN 1"/>
    <property type="match status" value="1"/>
</dbReference>
<dbReference type="AlphaFoldDB" id="A0A0S4JJQ6"/>
<dbReference type="OrthoDB" id="239865at2759"/>
<feature type="region of interest" description="Disordered" evidence="1">
    <location>
        <begin position="54"/>
        <end position="81"/>
    </location>
</feature>
<dbReference type="VEuPathDB" id="TriTrypDB:BSAL_33780"/>
<sequence length="499" mass="53384">MPAVRVVSQHHEAVDAVPRKIVCRQRASGTQSSSPVVDVGVITTPSRAVLTRQWTPASNATFSSTPAKDERTNEEGPATPFPPRDFAWCPFMEDDEVQPCFLMTSKSAPVTLWDPTEGCARATYRAYNAMDEHISPYSLLWPSAGSSSSAAGSSSSTFYAGYGSMEDTVAHVRAYDAAVEGRTPSWFYKSRFIKDKTTIVSHLTEVTHATNPNLIGIGYTGGGSGHLVEILDTRHRKTATLLQPVNDQNKPMSGYNGTACIRISKHNPWRVYTAPRVSQSTVNDQNKPMSGYNGTACIRISKHNPWRVYTAPRVSQSTRTPQPVFVWDIRRSSAPVRTIVVDDAPEICGAFFDVAASSQGREVIIAATKSGGLVCYEATHAAAGFHDAAAAVTPLNAVADGVSPQGASVVSVVDSGDASLSNVVVAVGGGGRPISEAPLRDRWEENEGLGTSRSGLLRGRDGTQLTPFADGEGEECVRATEKKEPWLSLAVVALTPCAA</sequence>
<evidence type="ECO:0000256" key="1">
    <source>
        <dbReference type="SAM" id="MobiDB-lite"/>
    </source>
</evidence>
<feature type="compositionally biased region" description="Polar residues" evidence="1">
    <location>
        <begin position="54"/>
        <end position="66"/>
    </location>
</feature>
<dbReference type="Proteomes" id="UP000051952">
    <property type="component" value="Unassembled WGS sequence"/>
</dbReference>
<gene>
    <name evidence="2" type="ORF">BSAL_33780</name>
</gene>
<evidence type="ECO:0000313" key="2">
    <source>
        <dbReference type="EMBL" id="CUG91730.1"/>
    </source>
</evidence>
<dbReference type="EMBL" id="CYKH01001963">
    <property type="protein sequence ID" value="CUG91730.1"/>
    <property type="molecule type" value="Genomic_DNA"/>
</dbReference>
<protein>
    <submittedName>
        <fullName evidence="2">Uncharacterized protein</fullName>
    </submittedName>
</protein>